<evidence type="ECO:0000259" key="2">
    <source>
        <dbReference type="Pfam" id="PF00705"/>
    </source>
</evidence>
<feature type="region of interest" description="Disordered" evidence="1">
    <location>
        <begin position="1"/>
        <end position="42"/>
    </location>
</feature>
<protein>
    <recommendedName>
        <fullName evidence="2">Proliferating cell nuclear antigen PCNA N-terminal domain-containing protein</fullName>
    </recommendedName>
</protein>
<evidence type="ECO:0000256" key="1">
    <source>
        <dbReference type="SAM" id="MobiDB-lite"/>
    </source>
</evidence>
<dbReference type="GO" id="GO:0006275">
    <property type="term" value="P:regulation of DNA replication"/>
    <property type="evidence" value="ECO:0007669"/>
    <property type="project" value="InterPro"/>
</dbReference>
<dbReference type="AlphaFoldDB" id="A0AAW4PKY7"/>
<keyword evidence="4" id="KW-1185">Reference proteome</keyword>
<reference evidence="3 4" key="1">
    <citation type="submission" date="2021-06" db="EMBL/GenBank/DDBJ databases">
        <title>Halomicroarcula sp. a new haloarchaeum isolated from saline soil.</title>
        <authorList>
            <person name="Duran-Viseras A."/>
            <person name="Sanchez-Porro C."/>
            <person name="Ventosa A."/>
        </authorList>
    </citation>
    <scope>NUCLEOTIDE SEQUENCE [LARGE SCALE GENOMIC DNA]</scope>
    <source>
        <strain evidence="3 4">F27</strain>
    </source>
</reference>
<feature type="domain" description="Proliferating cell nuclear antigen PCNA N-terminal" evidence="2">
    <location>
        <begin position="50"/>
        <end position="128"/>
    </location>
</feature>
<evidence type="ECO:0000313" key="3">
    <source>
        <dbReference type="EMBL" id="MBX0298091.1"/>
    </source>
</evidence>
<feature type="compositionally biased region" description="Polar residues" evidence="1">
    <location>
        <begin position="33"/>
        <end position="42"/>
    </location>
</feature>
<sequence length="289" mass="30739">MSTDQQQPADEQEPATETPGTPDGGTDAEAKDTTTPFTGSAPTQFDLAANVTVLKPIFEVAASLVEQCRIAVSADGLAMRAIDAECVSMLELRVDAASFDSFDVTEGVLGVNVQHVVDALSVGSADDGARLTLNASVSELEIDVDGITRTTELIPTESIRTPPSLPAIESPATCHISRPDLSFALSAAGVLSERVEIDVDTDDGELRFCANGDVDSMVYRREPQELVAFEPADALARFETSRLRTIDRALPGESPRKLEVGQHNPVRISAPFPDAEGVCQFMVAPKLPT</sequence>
<dbReference type="SUPFAM" id="SSF55979">
    <property type="entry name" value="DNA clamp"/>
    <property type="match status" value="2"/>
</dbReference>
<dbReference type="Proteomes" id="UP001430455">
    <property type="component" value="Unassembled WGS sequence"/>
</dbReference>
<gene>
    <name evidence="3" type="ORF">EGH23_24820</name>
</gene>
<dbReference type="InterPro" id="IPR046938">
    <property type="entry name" value="DNA_clamp_sf"/>
</dbReference>
<name>A0AAW4PKY7_9EURY</name>
<comment type="caution">
    <text evidence="3">The sequence shown here is derived from an EMBL/GenBank/DDBJ whole genome shotgun (WGS) entry which is preliminary data.</text>
</comment>
<dbReference type="Gene3D" id="3.70.10.10">
    <property type="match status" value="1"/>
</dbReference>
<organism evidence="3 4">
    <name type="scientific">Haloarcula nitratireducens</name>
    <dbReference type="NCBI Taxonomy" id="2487749"/>
    <lineage>
        <taxon>Archaea</taxon>
        <taxon>Methanobacteriati</taxon>
        <taxon>Methanobacteriota</taxon>
        <taxon>Stenosarchaea group</taxon>
        <taxon>Halobacteria</taxon>
        <taxon>Halobacteriales</taxon>
        <taxon>Haloarculaceae</taxon>
        <taxon>Haloarcula</taxon>
    </lineage>
</organism>
<dbReference type="RefSeq" id="WP_220582672.1">
    <property type="nucleotide sequence ID" value="NZ_RKLT01000038.1"/>
</dbReference>
<accession>A0AAW4PKY7</accession>
<dbReference type="GO" id="GO:0003677">
    <property type="term" value="F:DNA binding"/>
    <property type="evidence" value="ECO:0007669"/>
    <property type="project" value="InterPro"/>
</dbReference>
<proteinExistence type="predicted"/>
<dbReference type="InterPro" id="IPR022648">
    <property type="entry name" value="Pr_cel_nuc_antig_N"/>
</dbReference>
<dbReference type="EMBL" id="RKLT01000038">
    <property type="protein sequence ID" value="MBX0298091.1"/>
    <property type="molecule type" value="Genomic_DNA"/>
</dbReference>
<dbReference type="Pfam" id="PF00705">
    <property type="entry name" value="PCNA_N"/>
    <property type="match status" value="1"/>
</dbReference>
<feature type="compositionally biased region" description="Low complexity" evidence="1">
    <location>
        <begin position="15"/>
        <end position="27"/>
    </location>
</feature>
<evidence type="ECO:0000313" key="4">
    <source>
        <dbReference type="Proteomes" id="UP001430455"/>
    </source>
</evidence>